<dbReference type="CDD" id="cd00200">
    <property type="entry name" value="WD40"/>
    <property type="match status" value="1"/>
</dbReference>
<dbReference type="OrthoDB" id="538223at2759"/>
<dbReference type="InterPro" id="IPR019775">
    <property type="entry name" value="WD40_repeat_CS"/>
</dbReference>
<evidence type="ECO:0000313" key="6">
    <source>
        <dbReference type="EMBL" id="KNB06509.1"/>
    </source>
</evidence>
<dbReference type="InterPro" id="IPR015943">
    <property type="entry name" value="WD40/YVTN_repeat-like_dom_sf"/>
</dbReference>
<dbReference type="SUPFAM" id="SSF52540">
    <property type="entry name" value="P-loop containing nucleoside triphosphate hydrolases"/>
    <property type="match status" value="1"/>
</dbReference>
<dbReference type="InterPro" id="IPR001680">
    <property type="entry name" value="WD40_rpt"/>
</dbReference>
<feature type="compositionally biased region" description="Polar residues" evidence="4">
    <location>
        <begin position="622"/>
        <end position="653"/>
    </location>
</feature>
<keyword evidence="2" id="KW-0677">Repeat</keyword>
<feature type="region of interest" description="Disordered" evidence="4">
    <location>
        <begin position="604"/>
        <end position="658"/>
    </location>
</feature>
<keyword evidence="1 3" id="KW-0853">WD repeat</keyword>
<feature type="repeat" description="WD" evidence="3">
    <location>
        <begin position="1740"/>
        <end position="1781"/>
    </location>
</feature>
<name>A0A0J9V4Q4_FUSO4</name>
<dbReference type="PROSITE" id="PS50294">
    <property type="entry name" value="WD_REPEATS_REGION"/>
    <property type="match status" value="8"/>
</dbReference>
<dbReference type="RefSeq" id="XP_018244554.1">
    <property type="nucleotide sequence ID" value="XM_018385828.1"/>
</dbReference>
<dbReference type="InterPro" id="IPR056884">
    <property type="entry name" value="NPHP3-like_N"/>
</dbReference>
<dbReference type="PROSITE" id="PS00678">
    <property type="entry name" value="WD_REPEATS_1"/>
    <property type="match status" value="7"/>
</dbReference>
<feature type="repeat" description="WD" evidence="3">
    <location>
        <begin position="1698"/>
        <end position="1739"/>
    </location>
</feature>
<dbReference type="GeneID" id="28948936"/>
<feature type="repeat" description="WD" evidence="3">
    <location>
        <begin position="1530"/>
        <end position="1571"/>
    </location>
</feature>
<dbReference type="EMBL" id="DS231704">
    <property type="protein sequence ID" value="KNB06509.1"/>
    <property type="molecule type" value="Genomic_DNA"/>
</dbReference>
<feature type="repeat" description="WD" evidence="3">
    <location>
        <begin position="1572"/>
        <end position="1613"/>
    </location>
</feature>
<evidence type="ECO:0000256" key="4">
    <source>
        <dbReference type="SAM" id="MobiDB-lite"/>
    </source>
</evidence>
<reference evidence="6" key="2">
    <citation type="journal article" date="2010" name="Nature">
        <title>Comparative genomics reveals mobile pathogenicity chromosomes in Fusarium.</title>
        <authorList>
            <person name="Ma L.J."/>
            <person name="van der Does H.C."/>
            <person name="Borkovich K.A."/>
            <person name="Coleman J.J."/>
            <person name="Daboussi M.J."/>
            <person name="Di Pietro A."/>
            <person name="Dufresne M."/>
            <person name="Freitag M."/>
            <person name="Grabherr M."/>
            <person name="Henrissat B."/>
            <person name="Houterman P.M."/>
            <person name="Kang S."/>
            <person name="Shim W.B."/>
            <person name="Woloshuk C."/>
            <person name="Xie X."/>
            <person name="Xu J.R."/>
            <person name="Antoniw J."/>
            <person name="Baker S.E."/>
            <person name="Bluhm B.H."/>
            <person name="Breakspear A."/>
            <person name="Brown D.W."/>
            <person name="Butchko R.A."/>
            <person name="Chapman S."/>
            <person name="Coulson R."/>
            <person name="Coutinho P.M."/>
            <person name="Danchin E.G."/>
            <person name="Diener A."/>
            <person name="Gale L.R."/>
            <person name="Gardiner D.M."/>
            <person name="Goff S."/>
            <person name="Hammond-Kosack K.E."/>
            <person name="Hilburn K."/>
            <person name="Hua-Van A."/>
            <person name="Jonkers W."/>
            <person name="Kazan K."/>
            <person name="Kodira C.D."/>
            <person name="Koehrsen M."/>
            <person name="Kumar L."/>
            <person name="Lee Y.H."/>
            <person name="Li L."/>
            <person name="Manners J.M."/>
            <person name="Miranda-Saavedra D."/>
            <person name="Mukherjee M."/>
            <person name="Park G."/>
            <person name="Park J."/>
            <person name="Park S.Y."/>
            <person name="Proctor R.H."/>
            <person name="Regev A."/>
            <person name="Ruiz-Roldan M.C."/>
            <person name="Sain D."/>
            <person name="Sakthikumar S."/>
            <person name="Sykes S."/>
            <person name="Schwartz D.C."/>
            <person name="Turgeon B.G."/>
            <person name="Wapinski I."/>
            <person name="Yoder O."/>
            <person name="Young S."/>
            <person name="Zeng Q."/>
            <person name="Zhou S."/>
            <person name="Galagan J."/>
            <person name="Cuomo C.A."/>
            <person name="Kistler H.C."/>
            <person name="Rep M."/>
        </authorList>
    </citation>
    <scope>NUCLEOTIDE SEQUENCE [LARGE SCALE GENOMIC DNA]</scope>
    <source>
        <strain evidence="6">4287</strain>
    </source>
</reference>
<organism evidence="6 7">
    <name type="scientific">Fusarium oxysporum f. sp. lycopersici (strain 4287 / CBS 123668 / FGSC 9935 / NRRL 34936)</name>
    <name type="common">Fusarium vascular wilt of tomato</name>
    <dbReference type="NCBI Taxonomy" id="426428"/>
    <lineage>
        <taxon>Eukaryota</taxon>
        <taxon>Fungi</taxon>
        <taxon>Dikarya</taxon>
        <taxon>Ascomycota</taxon>
        <taxon>Pezizomycotina</taxon>
        <taxon>Sordariomycetes</taxon>
        <taxon>Hypocreomycetidae</taxon>
        <taxon>Hypocreales</taxon>
        <taxon>Nectriaceae</taxon>
        <taxon>Fusarium</taxon>
        <taxon>Fusarium oxysporum species complex</taxon>
    </lineage>
</organism>
<dbReference type="PANTHER" id="PTHR19879:SF9">
    <property type="entry name" value="TRANSCRIPTION INITIATION FACTOR TFIID SUBUNIT 5"/>
    <property type="match status" value="1"/>
</dbReference>
<dbReference type="InterPro" id="IPR020472">
    <property type="entry name" value="WD40_PAC1"/>
</dbReference>
<dbReference type="Pfam" id="PF00400">
    <property type="entry name" value="WD40"/>
    <property type="match status" value="8"/>
</dbReference>
<dbReference type="SMART" id="SM00320">
    <property type="entry name" value="WD40"/>
    <property type="match status" value="8"/>
</dbReference>
<dbReference type="Proteomes" id="UP000009097">
    <property type="component" value="Unassembled WGS sequence"/>
</dbReference>
<feature type="repeat" description="WD" evidence="3">
    <location>
        <begin position="1782"/>
        <end position="1823"/>
    </location>
</feature>
<proteinExistence type="predicted"/>
<dbReference type="VEuPathDB" id="FungiDB:FOXG_07202"/>
<feature type="domain" description="Nephrocystin 3-like N-terminal" evidence="5">
    <location>
        <begin position="965"/>
        <end position="1125"/>
    </location>
</feature>
<dbReference type="InterPro" id="IPR027417">
    <property type="entry name" value="P-loop_NTPase"/>
</dbReference>
<protein>
    <recommendedName>
        <fullName evidence="5">Nephrocystin 3-like N-terminal domain-containing protein</fullName>
    </recommendedName>
</protein>
<feature type="repeat" description="WD" evidence="3">
    <location>
        <begin position="1656"/>
        <end position="1697"/>
    </location>
</feature>
<sequence length="1989" mass="222494">MEFRFVDEHDPVALRRRRLQAQRTQRFRQRRKEEQYIEPSIYQAESSQTVDQTAADNVQTALGNDLLADTEESGHDTISPGELLITSSQEDGNLVTIDTGPDYYDEEIVGADSTDEQEDQMEPRSPDVFAGIQTGRPHDNTWNDLQYATQKFIQQYLVGVHSCGAQEHRESLAAHIEAEGASNHHGIANLFPRSVPHTLDKQYFLETQTCSETPGLSPTQWQELFSGHTPGQFEGKPKQACLHAENSRPTPPGVSFDIDSILGFMTSPATAIHGIRFYSAPQYGQNISTDVHLTLDRLDPDPERPRLIPSRLKDVPHFIFARAEGADFITFHLFFPHLPCSRDFNRLTDEQLSRWFDDIFYPAVRQVYDVDRLQHLPASYRHALATCRAPQVENHLFEAPSRQAQLRMSYFLPPQGMQQLWDHVLTAVCQPGYQDFRDPELYMEAKCTKLFFKYPDAPSDLLEVMNSFDCKLHRILDFSHMRSDRFYIDVGKETCPMPNGVSSPEPQTYLWRRCCIRHHLGQLYDGNIPKSGQNFYHESMLRDAGGMTTLTPVRSRLRRGGILYDQMYSLTKEIVDAARTYPFQNPDLRHLALDPQFAMSFPSDHADAQVQPQPQSQQLSSTAVHSTAITATPSQNVPVQTEANEADTQSEGKPSSKSDLWDKALAHLSESEYDRDIVVIVKAFAENSIGDNATADGRSSSTEDLAKDISERMAQAIQDRQHSSEQREWKVTIGDKEYSVRGLVDKTVNILNKFVGVGDVAVSFDPVHAALPWAAVRFVLVTLTASSELRSQIIFGLAKVTSLILQCDTYRRIYMARDPALRPPADILDLLETSIVQTYATSLLFLGFAIHLQGSRSRTVSAPFKMNEVESYIESLQESGDQLSQAADNCEKNCSLQNRAGVKELLSYAKESHQIMQAHSVLLMDIHQRMVFDKLRTAEGAAYDSHANEHEARCHPQTRVDLLAQIYQWAGDPDSECIYWLQGMAGTGKSTISRTIAYELSRKEVLGASFFFKRGEGDRGKAARFFPTIATQLVRRLPFLMPHIQDAIETDPCIGEMAVSKQFEKLIRLPLTKIPSSPQNPSTVVIVIDALDECNQEKDIQAIVSLLPQVKQITSVHLKFFVTSRPEIPVYVEFRRIREPYKDFILHLVDEPTVEHDITAFLNSKLTEIRNGYNIHPLGGQPLPESWPSSTEIHDLVKMAVPLFIFAATACQQIQKGKHGDPEENLKKILERTGGTQISKLNELYLFVLEQLLDDPIDSGEELLKRFQEIVGAIVILADPLSTISLAKLLDIAEKRIRHVVGLLPSVLYIPSERSAPIKPLHLSFRDFLINRDKHKTDQFWVDEKETHKRLVVRCFQLLMHDDCLKKDMCDLRTPGVARSDIDKGKIDERLPLEAQYACLYWVYHLKESHERIRDRDQVHEFLELHFLHWLEALSLIGRISESIGFVDGLQSIVDPEKGAQVLGFLRDAKRFVLNYRWIIDTAPLQLYSSAVVFAPKQSIVRQTFKHYFPGWISLLPKVALDWNAVLQTLEGHTDQVTSVAFSNDGSHIASGSDDNTVKIWNMETGAEELTLEGHTNSVNSVVFSNDGKRIASGSYDNTVKVWNMATGAEEQTFEGHSGSVNSVAFSNDGKRIASGSYDNTVKVWNMATGAEEQTFEGHSGSVNSVAFSNDGKRIASGSYDNTVKVWNMATGAEEQTFEGHSGSVNSVAFSNDGKRIASGSYDNTVKVWNMATGEEELTLEGHTQSVSSVAFSNDGKLIASGSVDETIKIWNVAIGEEEQTLEGHRDWVASVAFSNDGKRIASGSYDNTVKVWNMKTGAEELTLEGHTQSVRSVAYSNDGKLIASGSYDNTIKIWHVATGINIEAFDAGLYTDVLSFTDDDSVLVTTAGRLRLGFRDISTSHSIESEPKLGSTEVQGEVDGRLGFGINRDNTWITVGGPDGRKVLWLPPDFRPGVSATSTEGSRTVVIGCRLGRVVIIGFAPSSSVNGV</sequence>
<dbReference type="Gene3D" id="2.130.10.10">
    <property type="entry name" value="YVTN repeat-like/Quinoprotein amine dehydrogenase"/>
    <property type="match status" value="4"/>
</dbReference>
<evidence type="ECO:0000313" key="7">
    <source>
        <dbReference type="Proteomes" id="UP000009097"/>
    </source>
</evidence>
<feature type="repeat" description="WD" evidence="3">
    <location>
        <begin position="1614"/>
        <end position="1655"/>
    </location>
</feature>
<evidence type="ECO:0000256" key="2">
    <source>
        <dbReference type="ARBA" id="ARBA00022737"/>
    </source>
</evidence>
<evidence type="ECO:0000256" key="3">
    <source>
        <dbReference type="PROSITE-ProRule" id="PRU00221"/>
    </source>
</evidence>
<evidence type="ECO:0000256" key="1">
    <source>
        <dbReference type="ARBA" id="ARBA00022574"/>
    </source>
</evidence>
<dbReference type="SUPFAM" id="SSF50998">
    <property type="entry name" value="Quinoprotein alcohol dehydrogenase-like"/>
    <property type="match status" value="1"/>
</dbReference>
<gene>
    <name evidence="6" type="ORF">FOXG_07202</name>
</gene>
<dbReference type="KEGG" id="fox:FOXG_07202"/>
<reference evidence="6" key="1">
    <citation type="submission" date="2007-04" db="EMBL/GenBank/DDBJ databases">
        <authorList>
            <consortium name="The Broad Institute Genome Sequencing Platform"/>
            <person name="Birren B."/>
            <person name="Lander E."/>
            <person name="Galagan J."/>
            <person name="Nusbaum C."/>
            <person name="Devon K."/>
            <person name="Ma L.-J."/>
            <person name="Jaffe D."/>
            <person name="Butler J."/>
            <person name="Alvarez P."/>
            <person name="Gnerre S."/>
            <person name="Grabherr M."/>
            <person name="Kleber M."/>
            <person name="Mauceli E."/>
            <person name="Brockman W."/>
            <person name="MacCallum I.A."/>
            <person name="Young S."/>
            <person name="LaButti K."/>
            <person name="DeCaprio D."/>
            <person name="Crawford M."/>
            <person name="Koehrsen M."/>
            <person name="Engels R."/>
            <person name="Montgomery P."/>
            <person name="Pearson M."/>
            <person name="Howarth C."/>
            <person name="Larson L."/>
            <person name="White J."/>
            <person name="O'Leary S."/>
            <person name="Kodira C."/>
            <person name="Zeng Q."/>
            <person name="Yandava C."/>
            <person name="Alvarado L."/>
            <person name="Kistler C."/>
            <person name="Shim W.-B."/>
            <person name="Kang S."/>
            <person name="Woloshuk C."/>
        </authorList>
    </citation>
    <scope>NUCLEOTIDE SEQUENCE</scope>
    <source>
        <strain evidence="6">4287</strain>
    </source>
</reference>
<dbReference type="Pfam" id="PF24883">
    <property type="entry name" value="NPHP3_N"/>
    <property type="match status" value="1"/>
</dbReference>
<evidence type="ECO:0000259" key="5">
    <source>
        <dbReference type="Pfam" id="PF24883"/>
    </source>
</evidence>
<dbReference type="InterPro" id="IPR011047">
    <property type="entry name" value="Quinoprotein_ADH-like_sf"/>
</dbReference>
<feature type="compositionally biased region" description="Low complexity" evidence="4">
    <location>
        <begin position="609"/>
        <end position="621"/>
    </location>
</feature>
<dbReference type="PRINTS" id="PR00320">
    <property type="entry name" value="GPROTEINBRPT"/>
</dbReference>
<dbReference type="Gene3D" id="3.40.50.300">
    <property type="entry name" value="P-loop containing nucleotide triphosphate hydrolases"/>
    <property type="match status" value="1"/>
</dbReference>
<dbReference type="PANTHER" id="PTHR19879">
    <property type="entry name" value="TRANSCRIPTION INITIATION FACTOR TFIID"/>
    <property type="match status" value="1"/>
</dbReference>
<feature type="repeat" description="WD" evidence="3">
    <location>
        <begin position="1824"/>
        <end position="1865"/>
    </location>
</feature>
<accession>A0A0J9V4Q4</accession>
<dbReference type="PROSITE" id="PS50082">
    <property type="entry name" value="WD_REPEATS_2"/>
    <property type="match status" value="8"/>
</dbReference>